<proteinExistence type="predicted"/>
<keyword evidence="4" id="KW-1185">Reference proteome</keyword>
<feature type="region of interest" description="Disordered" evidence="1">
    <location>
        <begin position="49"/>
        <end position="129"/>
    </location>
</feature>
<feature type="domain" description="LITAF" evidence="2">
    <location>
        <begin position="129"/>
        <end position="214"/>
    </location>
</feature>
<accession>A0A182MJ38</accession>
<sequence>MNILRVKCVFCGLLFDCQRGDTSKLLAHLQNEHSEMMNSRITATHGSNMMTTASNNEQPGGQKEEVNITHSSSSENVSETEELLQRIRITSRASDSHDGSSGTGSSTEDAEQMPTSNNPKRPRQASIESQRSVLYQTSLSCWRPGGQPVCCPDCGAHQIPIVRSHANGVTWSSTVASCFLFCWPLCCLSWFLSKPTSEYLHCARCDQLLAKHDIKSERIAPNYAILDRDDL</sequence>
<dbReference type="Proteomes" id="UP000075883">
    <property type="component" value="Unassembled WGS sequence"/>
</dbReference>
<protein>
    <recommendedName>
        <fullName evidence="2">LITAF domain-containing protein</fullName>
    </recommendedName>
</protein>
<dbReference type="VEuPathDB" id="VectorBase:ACUA019502"/>
<dbReference type="AlphaFoldDB" id="A0A182MJ38"/>
<dbReference type="EnsemblMetazoa" id="ACUA019502-RA">
    <property type="protein sequence ID" value="ACUA019502-PA"/>
    <property type="gene ID" value="ACUA019502"/>
</dbReference>
<dbReference type="Pfam" id="PF10601">
    <property type="entry name" value="zf-LITAF-like"/>
    <property type="match status" value="1"/>
</dbReference>
<evidence type="ECO:0000259" key="2">
    <source>
        <dbReference type="PROSITE" id="PS51837"/>
    </source>
</evidence>
<dbReference type="PROSITE" id="PS51837">
    <property type="entry name" value="LITAF"/>
    <property type="match status" value="1"/>
</dbReference>
<reference evidence="4" key="1">
    <citation type="submission" date="2013-09" db="EMBL/GenBank/DDBJ databases">
        <title>The Genome Sequence of Anopheles culicifacies species A.</title>
        <authorList>
            <consortium name="The Broad Institute Genomics Platform"/>
            <person name="Neafsey D.E."/>
            <person name="Besansky N."/>
            <person name="Howell P."/>
            <person name="Walton C."/>
            <person name="Young S.K."/>
            <person name="Zeng Q."/>
            <person name="Gargeya S."/>
            <person name="Fitzgerald M."/>
            <person name="Haas B."/>
            <person name="Abouelleil A."/>
            <person name="Allen A.W."/>
            <person name="Alvarado L."/>
            <person name="Arachchi H.M."/>
            <person name="Berlin A.M."/>
            <person name="Chapman S.B."/>
            <person name="Gainer-Dewar J."/>
            <person name="Goldberg J."/>
            <person name="Griggs A."/>
            <person name="Gujja S."/>
            <person name="Hansen M."/>
            <person name="Howarth C."/>
            <person name="Imamovic A."/>
            <person name="Ireland A."/>
            <person name="Larimer J."/>
            <person name="McCowan C."/>
            <person name="Murphy C."/>
            <person name="Pearson M."/>
            <person name="Poon T.W."/>
            <person name="Priest M."/>
            <person name="Roberts A."/>
            <person name="Saif S."/>
            <person name="Shea T."/>
            <person name="Sisk P."/>
            <person name="Sykes S."/>
            <person name="Wortman J."/>
            <person name="Nusbaum C."/>
            <person name="Birren B."/>
        </authorList>
    </citation>
    <scope>NUCLEOTIDE SEQUENCE [LARGE SCALE GENOMIC DNA]</scope>
    <source>
        <strain evidence="4">A-37</strain>
    </source>
</reference>
<reference evidence="3" key="2">
    <citation type="submission" date="2020-05" db="UniProtKB">
        <authorList>
            <consortium name="EnsemblMetazoa"/>
        </authorList>
    </citation>
    <scope>IDENTIFICATION</scope>
    <source>
        <strain evidence="3">A-37</strain>
    </source>
</reference>
<name>A0A182MJ38_9DIPT</name>
<evidence type="ECO:0000256" key="1">
    <source>
        <dbReference type="SAM" id="MobiDB-lite"/>
    </source>
</evidence>
<dbReference type="EMBL" id="AXCM01006966">
    <property type="status" value="NOT_ANNOTATED_CDS"/>
    <property type="molecule type" value="Genomic_DNA"/>
</dbReference>
<dbReference type="STRING" id="139723.A0A182MJ38"/>
<organism evidence="3 4">
    <name type="scientific">Anopheles culicifacies</name>
    <dbReference type="NCBI Taxonomy" id="139723"/>
    <lineage>
        <taxon>Eukaryota</taxon>
        <taxon>Metazoa</taxon>
        <taxon>Ecdysozoa</taxon>
        <taxon>Arthropoda</taxon>
        <taxon>Hexapoda</taxon>
        <taxon>Insecta</taxon>
        <taxon>Pterygota</taxon>
        <taxon>Neoptera</taxon>
        <taxon>Endopterygota</taxon>
        <taxon>Diptera</taxon>
        <taxon>Nematocera</taxon>
        <taxon>Culicoidea</taxon>
        <taxon>Culicidae</taxon>
        <taxon>Anophelinae</taxon>
        <taxon>Anopheles</taxon>
        <taxon>culicifacies species complex</taxon>
    </lineage>
</organism>
<dbReference type="SMART" id="SM00714">
    <property type="entry name" value="LITAF"/>
    <property type="match status" value="1"/>
</dbReference>
<dbReference type="InterPro" id="IPR006629">
    <property type="entry name" value="LITAF"/>
</dbReference>
<evidence type="ECO:0000313" key="3">
    <source>
        <dbReference type="EnsemblMetazoa" id="ACUA019502-PA"/>
    </source>
</evidence>
<feature type="compositionally biased region" description="Polar residues" evidence="1">
    <location>
        <begin position="49"/>
        <end position="59"/>
    </location>
</feature>
<evidence type="ECO:0000313" key="4">
    <source>
        <dbReference type="Proteomes" id="UP000075883"/>
    </source>
</evidence>